<gene>
    <name evidence="1" type="ORF">EHF44_11445</name>
</gene>
<dbReference type="Proteomes" id="UP000270411">
    <property type="component" value="Chromosome 1"/>
</dbReference>
<name>A0A3G8H156_9BURK</name>
<proteinExistence type="predicted"/>
<evidence type="ECO:0000313" key="1">
    <source>
        <dbReference type="EMBL" id="AZG14005.1"/>
    </source>
</evidence>
<organism evidence="1 2">
    <name type="scientific">Cupriavidus pauculus</name>
    <dbReference type="NCBI Taxonomy" id="82633"/>
    <lineage>
        <taxon>Bacteria</taxon>
        <taxon>Pseudomonadati</taxon>
        <taxon>Pseudomonadota</taxon>
        <taxon>Betaproteobacteria</taxon>
        <taxon>Burkholderiales</taxon>
        <taxon>Burkholderiaceae</taxon>
        <taxon>Cupriavidus</taxon>
    </lineage>
</organism>
<dbReference type="OrthoDB" id="9971785at2"/>
<dbReference type="RefSeq" id="WP_124683849.1">
    <property type="nucleotide sequence ID" value="NZ_CP033969.1"/>
</dbReference>
<dbReference type="EMBL" id="CP033969">
    <property type="protein sequence ID" value="AZG14005.1"/>
    <property type="molecule type" value="Genomic_DNA"/>
</dbReference>
<sequence length="155" mass="17958">MTQGEFDANLHRFDERMQRLFARSDERHQENVRSNERLLAEMDKRHAALLESFRVMFDRRLGDLNQRMDDFKAQTSADVDRIREEMGEMRKESRLLRWNIWVAACATVIGIASFNSATTSAVLDAFESGRNTAAAIAEARHAAEHHDARERERPP</sequence>
<dbReference type="KEGG" id="cpau:EHF44_11445"/>
<evidence type="ECO:0000313" key="2">
    <source>
        <dbReference type="Proteomes" id="UP000270411"/>
    </source>
</evidence>
<reference evidence="2" key="1">
    <citation type="submission" date="2018-11" db="EMBL/GenBank/DDBJ databases">
        <title>FDA dAtabase for Regulatory Grade micrObial Sequences (FDA-ARGOS): Supporting development and validation of Infectious Disease Dx tests.</title>
        <authorList>
            <person name="Goldberg B."/>
            <person name="Campos J."/>
            <person name="Tallon L."/>
            <person name="Sadzewicz L."/>
            <person name="Zhao X."/>
            <person name="Vavikolanu K."/>
            <person name="Mehta A."/>
            <person name="Aluvathingal J."/>
            <person name="Nadendla S."/>
            <person name="Geyer C."/>
            <person name="Nandy P."/>
            <person name="Yan Y."/>
            <person name="Sichtig H."/>
        </authorList>
    </citation>
    <scope>NUCLEOTIDE SEQUENCE [LARGE SCALE GENOMIC DNA]</scope>
    <source>
        <strain evidence="2">FDAARGOS_614</strain>
    </source>
</reference>
<protein>
    <submittedName>
        <fullName evidence="1">Uncharacterized protein</fullName>
    </submittedName>
</protein>
<dbReference type="AlphaFoldDB" id="A0A3G8H156"/>
<accession>A0A3G8H156</accession>